<dbReference type="InterPro" id="IPR002110">
    <property type="entry name" value="Ankyrin_rpt"/>
</dbReference>
<dbReference type="AlphaFoldDB" id="A0A9R1WD58"/>
<dbReference type="SMART" id="SM00248">
    <property type="entry name" value="ANK"/>
    <property type="match status" value="1"/>
</dbReference>
<name>A0A9R1WD58_LACSA</name>
<dbReference type="SUPFAM" id="SSF48403">
    <property type="entry name" value="Ankyrin repeat"/>
    <property type="match status" value="1"/>
</dbReference>
<dbReference type="Proteomes" id="UP000235145">
    <property type="component" value="Unassembled WGS sequence"/>
</dbReference>
<dbReference type="PROSITE" id="PS50297">
    <property type="entry name" value="ANK_REP_REGION"/>
    <property type="match status" value="1"/>
</dbReference>
<keyword evidence="1" id="KW-0040">ANK repeat</keyword>
<dbReference type="PROSITE" id="PS50088">
    <property type="entry name" value="ANK_REPEAT"/>
    <property type="match status" value="1"/>
</dbReference>
<gene>
    <name evidence="3" type="ORF">LSAT_V11C100025220</name>
</gene>
<comment type="caution">
    <text evidence="3">The sequence shown here is derived from an EMBL/GenBank/DDBJ whole genome shotgun (WGS) entry which is preliminary data.</text>
</comment>
<reference evidence="3 4" key="1">
    <citation type="journal article" date="2017" name="Nat. Commun.">
        <title>Genome assembly with in vitro proximity ligation data and whole-genome triplication in lettuce.</title>
        <authorList>
            <person name="Reyes-Chin-Wo S."/>
            <person name="Wang Z."/>
            <person name="Yang X."/>
            <person name="Kozik A."/>
            <person name="Arikit S."/>
            <person name="Song C."/>
            <person name="Xia L."/>
            <person name="Froenicke L."/>
            <person name="Lavelle D.O."/>
            <person name="Truco M.J."/>
            <person name="Xia R."/>
            <person name="Zhu S."/>
            <person name="Xu C."/>
            <person name="Xu H."/>
            <person name="Xu X."/>
            <person name="Cox K."/>
            <person name="Korf I."/>
            <person name="Meyers B.C."/>
            <person name="Michelmore R.W."/>
        </authorList>
    </citation>
    <scope>NUCLEOTIDE SEQUENCE [LARGE SCALE GENOMIC DNA]</scope>
    <source>
        <strain evidence="4">cv. Salinas</strain>
        <tissue evidence="3">Seedlings</tissue>
    </source>
</reference>
<sequence>MESMADEWPEVAIYGFLISSGMTYQSSQKSITCDIKMQRIRNFLRRASRSDRVGLNLMLREGISPNVQDYDNRTALHLAGSEGHDSIVELLLHYKVGVNLDDRWHKTGKETNGMMEMGNRENTTGDSSSSTGEGDERDDSR</sequence>
<feature type="repeat" description="ANK" evidence="1">
    <location>
        <begin position="71"/>
        <end position="103"/>
    </location>
</feature>
<evidence type="ECO:0000256" key="2">
    <source>
        <dbReference type="SAM" id="MobiDB-lite"/>
    </source>
</evidence>
<feature type="compositionally biased region" description="Low complexity" evidence="2">
    <location>
        <begin position="121"/>
        <end position="132"/>
    </location>
</feature>
<evidence type="ECO:0000313" key="4">
    <source>
        <dbReference type="Proteomes" id="UP000235145"/>
    </source>
</evidence>
<accession>A0A9R1WD58</accession>
<dbReference type="EMBL" id="NBSK02000001">
    <property type="protein sequence ID" value="KAJ0224557.1"/>
    <property type="molecule type" value="Genomic_DNA"/>
</dbReference>
<dbReference type="Pfam" id="PF12796">
    <property type="entry name" value="Ank_2"/>
    <property type="match status" value="1"/>
</dbReference>
<protein>
    <submittedName>
        <fullName evidence="3">Uncharacterized protein</fullName>
    </submittedName>
</protein>
<feature type="region of interest" description="Disordered" evidence="2">
    <location>
        <begin position="107"/>
        <end position="141"/>
    </location>
</feature>
<dbReference type="InterPro" id="IPR036770">
    <property type="entry name" value="Ankyrin_rpt-contain_sf"/>
</dbReference>
<dbReference type="Gene3D" id="1.25.40.20">
    <property type="entry name" value="Ankyrin repeat-containing domain"/>
    <property type="match status" value="1"/>
</dbReference>
<organism evidence="3 4">
    <name type="scientific">Lactuca sativa</name>
    <name type="common">Garden lettuce</name>
    <dbReference type="NCBI Taxonomy" id="4236"/>
    <lineage>
        <taxon>Eukaryota</taxon>
        <taxon>Viridiplantae</taxon>
        <taxon>Streptophyta</taxon>
        <taxon>Embryophyta</taxon>
        <taxon>Tracheophyta</taxon>
        <taxon>Spermatophyta</taxon>
        <taxon>Magnoliopsida</taxon>
        <taxon>eudicotyledons</taxon>
        <taxon>Gunneridae</taxon>
        <taxon>Pentapetalae</taxon>
        <taxon>asterids</taxon>
        <taxon>campanulids</taxon>
        <taxon>Asterales</taxon>
        <taxon>Asteraceae</taxon>
        <taxon>Cichorioideae</taxon>
        <taxon>Cichorieae</taxon>
        <taxon>Lactucinae</taxon>
        <taxon>Lactuca</taxon>
    </lineage>
</organism>
<proteinExistence type="predicted"/>
<evidence type="ECO:0000313" key="3">
    <source>
        <dbReference type="EMBL" id="KAJ0224557.1"/>
    </source>
</evidence>
<keyword evidence="4" id="KW-1185">Reference proteome</keyword>
<evidence type="ECO:0000256" key="1">
    <source>
        <dbReference type="PROSITE-ProRule" id="PRU00023"/>
    </source>
</evidence>